<organism evidence="8">
    <name type="scientific">uncultured Pseudonocardia sp</name>
    <dbReference type="NCBI Taxonomy" id="211455"/>
    <lineage>
        <taxon>Bacteria</taxon>
        <taxon>Bacillati</taxon>
        <taxon>Actinomycetota</taxon>
        <taxon>Actinomycetes</taxon>
        <taxon>Pseudonocardiales</taxon>
        <taxon>Pseudonocardiaceae</taxon>
        <taxon>Pseudonocardia</taxon>
        <taxon>environmental samples</taxon>
    </lineage>
</organism>
<keyword evidence="6" id="KW-0963">Cytoplasm</keyword>
<comment type="caution">
    <text evidence="6">Lacks conserved residue(s) required for the propagation of feature annotation.</text>
</comment>
<evidence type="ECO:0000313" key="8">
    <source>
        <dbReference type="EMBL" id="CAA9404730.1"/>
    </source>
</evidence>
<dbReference type="PRINTS" id="PR00471">
    <property type="entry name" value="ACETATEKNASE"/>
</dbReference>
<feature type="binding site" evidence="6">
    <location>
        <position position="355"/>
    </location>
    <ligand>
        <name>Mg(2+)</name>
        <dbReference type="ChEBI" id="CHEBI:18420"/>
    </ligand>
</feature>
<dbReference type="InterPro" id="IPR000890">
    <property type="entry name" value="Aliphatic_acid_kin_short-chain"/>
</dbReference>
<dbReference type="InterPro" id="IPR043129">
    <property type="entry name" value="ATPase_NBD"/>
</dbReference>
<comment type="similarity">
    <text evidence="1 6 7">Belongs to the acetokinase family.</text>
</comment>
<keyword evidence="6" id="KW-0479">Metal-binding</keyword>
<accession>A0A6J4P2V9</accession>
<dbReference type="GO" id="GO:0000287">
    <property type="term" value="F:magnesium ion binding"/>
    <property type="evidence" value="ECO:0007669"/>
    <property type="project" value="UniProtKB-UniRule"/>
</dbReference>
<feature type="binding site" evidence="6">
    <location>
        <begin position="184"/>
        <end position="188"/>
    </location>
    <ligand>
        <name>ATP</name>
        <dbReference type="ChEBI" id="CHEBI:30616"/>
    </ligand>
</feature>
<evidence type="ECO:0000256" key="1">
    <source>
        <dbReference type="ARBA" id="ARBA00008748"/>
    </source>
</evidence>
<feature type="active site" description="Proton donor/acceptor" evidence="6">
    <location>
        <position position="124"/>
    </location>
</feature>
<evidence type="ECO:0000256" key="3">
    <source>
        <dbReference type="ARBA" id="ARBA00022741"/>
    </source>
</evidence>
<dbReference type="EMBL" id="CADCUS010000248">
    <property type="protein sequence ID" value="CAA9404730.1"/>
    <property type="molecule type" value="Genomic_DNA"/>
</dbReference>
<dbReference type="InterPro" id="IPR004372">
    <property type="entry name" value="Ac/propionate_kinase"/>
</dbReference>
<comment type="catalytic activity">
    <reaction evidence="6">
        <text>acetate + ATP = acetyl phosphate + ADP</text>
        <dbReference type="Rhea" id="RHEA:11352"/>
        <dbReference type="ChEBI" id="CHEBI:22191"/>
        <dbReference type="ChEBI" id="CHEBI:30089"/>
        <dbReference type="ChEBI" id="CHEBI:30616"/>
        <dbReference type="ChEBI" id="CHEBI:456216"/>
        <dbReference type="EC" id="2.7.2.1"/>
    </reaction>
</comment>
<protein>
    <recommendedName>
        <fullName evidence="6">Acetate kinase</fullName>
        <ecNumber evidence="6">2.7.2.1</ecNumber>
    </recommendedName>
    <alternativeName>
        <fullName evidence="6">Acetokinase</fullName>
    </alternativeName>
</protein>
<dbReference type="PROSITE" id="PS01076">
    <property type="entry name" value="ACETATE_KINASE_2"/>
    <property type="match status" value="1"/>
</dbReference>
<comment type="subcellular location">
    <subcellularLocation>
        <location evidence="6">Cytoplasm</location>
    </subcellularLocation>
</comment>
<keyword evidence="6" id="KW-0460">Magnesium</keyword>
<name>A0A6J4P2V9_9PSEU</name>
<keyword evidence="4 6" id="KW-0418">Kinase</keyword>
<evidence type="ECO:0000256" key="7">
    <source>
        <dbReference type="RuleBase" id="RU003835"/>
    </source>
</evidence>
<dbReference type="UniPathway" id="UPA00340">
    <property type="reaction ID" value="UER00458"/>
</dbReference>
<dbReference type="SUPFAM" id="SSF53067">
    <property type="entry name" value="Actin-like ATPase domain"/>
    <property type="match status" value="2"/>
</dbReference>
<proteinExistence type="inferred from homology"/>
<dbReference type="NCBIfam" id="TIGR00016">
    <property type="entry name" value="ackA"/>
    <property type="match status" value="1"/>
</dbReference>
<evidence type="ECO:0000256" key="2">
    <source>
        <dbReference type="ARBA" id="ARBA00022679"/>
    </source>
</evidence>
<keyword evidence="5 6" id="KW-0067">ATP-binding</keyword>
<dbReference type="PANTHER" id="PTHR21060">
    <property type="entry name" value="ACETATE KINASE"/>
    <property type="match status" value="1"/>
</dbReference>
<evidence type="ECO:0000256" key="6">
    <source>
        <dbReference type="HAMAP-Rule" id="MF_00020"/>
    </source>
</evidence>
<comment type="cofactor">
    <cofactor evidence="6">
        <name>Mg(2+)</name>
        <dbReference type="ChEBI" id="CHEBI:18420"/>
    </cofactor>
    <cofactor evidence="6">
        <name>Mn(2+)</name>
        <dbReference type="ChEBI" id="CHEBI:29035"/>
    </cofactor>
    <text evidence="6">Mg(2+). Can also accept Mn(2+).</text>
</comment>
<dbReference type="InterPro" id="IPR023865">
    <property type="entry name" value="Aliphatic_acid_kinase_CS"/>
</dbReference>
<dbReference type="GO" id="GO:0008776">
    <property type="term" value="F:acetate kinase activity"/>
    <property type="evidence" value="ECO:0007669"/>
    <property type="project" value="UniProtKB-UniRule"/>
</dbReference>
<dbReference type="EC" id="2.7.2.1" evidence="6"/>
<feature type="binding site" evidence="6">
    <location>
        <begin position="302"/>
        <end position="306"/>
    </location>
    <ligand>
        <name>ATP</name>
        <dbReference type="ChEBI" id="CHEBI:30616"/>
    </ligand>
</feature>
<evidence type="ECO:0000256" key="5">
    <source>
        <dbReference type="ARBA" id="ARBA00022840"/>
    </source>
</evidence>
<feature type="site" description="Transition state stabilizer" evidence="6">
    <location>
        <position position="156"/>
    </location>
</feature>
<keyword evidence="3 6" id="KW-0547">Nucleotide-binding</keyword>
<feature type="site" description="Transition state stabilizer" evidence="6">
    <location>
        <position position="217"/>
    </location>
</feature>
<dbReference type="GO" id="GO:0006085">
    <property type="term" value="P:acetyl-CoA biosynthetic process"/>
    <property type="evidence" value="ECO:0007669"/>
    <property type="project" value="UniProtKB-UniRule"/>
</dbReference>
<dbReference type="AlphaFoldDB" id="A0A6J4P2V9"/>
<comment type="pathway">
    <text evidence="6">Metabolic intermediate biosynthesis; acetyl-CoA biosynthesis; acetyl-CoA from acetate: step 1/2.</text>
</comment>
<evidence type="ECO:0000256" key="4">
    <source>
        <dbReference type="ARBA" id="ARBA00022777"/>
    </source>
</evidence>
<dbReference type="GO" id="GO:0005524">
    <property type="term" value="F:ATP binding"/>
    <property type="evidence" value="ECO:0007669"/>
    <property type="project" value="UniProtKB-KW"/>
</dbReference>
<dbReference type="PANTHER" id="PTHR21060:SF15">
    <property type="entry name" value="ACETATE KINASE-RELATED"/>
    <property type="match status" value="1"/>
</dbReference>
<dbReference type="GO" id="GO:0006083">
    <property type="term" value="P:acetate metabolic process"/>
    <property type="evidence" value="ECO:0007669"/>
    <property type="project" value="TreeGrafter"/>
</dbReference>
<dbReference type="Gene3D" id="3.30.420.40">
    <property type="match status" value="2"/>
</dbReference>
<dbReference type="PIRSF" id="PIRSF000722">
    <property type="entry name" value="Acetate_prop_kin"/>
    <property type="match status" value="1"/>
</dbReference>
<dbReference type="Pfam" id="PF00871">
    <property type="entry name" value="Acetate_kinase"/>
    <property type="match status" value="1"/>
</dbReference>
<keyword evidence="2 6" id="KW-0808">Transferase</keyword>
<dbReference type="PROSITE" id="PS01075">
    <property type="entry name" value="ACETATE_KINASE_1"/>
    <property type="match status" value="1"/>
</dbReference>
<feature type="binding site" evidence="6">
    <location>
        <begin position="254"/>
        <end position="256"/>
    </location>
    <ligand>
        <name>ATP</name>
        <dbReference type="ChEBI" id="CHEBI:30616"/>
    </ligand>
</feature>
<comment type="subunit">
    <text evidence="6">Homodimer.</text>
</comment>
<feature type="binding site" evidence="6">
    <location>
        <position position="67"/>
    </location>
    <ligand>
        <name>substrate</name>
    </ligand>
</feature>
<comment type="function">
    <text evidence="6">Catalyzes the formation of acetyl phosphate from acetate and ATP. Can also catalyze the reverse reaction.</text>
</comment>
<gene>
    <name evidence="6" type="primary">ackA</name>
    <name evidence="8" type="ORF">AVDCRST_MAG66-1644</name>
</gene>
<reference evidence="8" key="1">
    <citation type="submission" date="2020-02" db="EMBL/GenBank/DDBJ databases">
        <authorList>
            <person name="Meier V. D."/>
        </authorList>
    </citation>
    <scope>NUCLEOTIDE SEQUENCE</scope>
    <source>
        <strain evidence="8">AVDCRST_MAG66</strain>
    </source>
</reference>
<dbReference type="GO" id="GO:0005737">
    <property type="term" value="C:cytoplasm"/>
    <property type="evidence" value="ECO:0007669"/>
    <property type="project" value="UniProtKB-SubCell"/>
</dbReference>
<sequence>MTGDATPDGTSSDGADRVLVVNAGSSTVKLALLDGADVVASRTVDPAAAGEALGEFLDRGATAVGHRVVHGAARFTGPVLVDDAVVDGIAELAELAPLHQGPALDALRRAREALPDVPQVACFDTAFHGTVPASAYTYAVPREWRAHHGVRRYGFHGLAHEWSSRRAAALVGRPVGELRTVTAHLGSGASLCAVDRGRSVDTTMGFTPTAGLVMGTRTGDLDPSVPVHLARRGVEIGHALDRESGLKALAGSSDMRDVVAHAATGDDEAALALDVWTHRARALVAAMAAALGGLDVLSFSGGVGEHQPALRARIVEGLAFLGLGVDAQRNAAADGDADVTGRHATARTVVVTAREDVVVAEQVRAVLARTGAAPPGAARRR</sequence>
<dbReference type="HAMAP" id="MF_00020">
    <property type="entry name" value="Acetate_kinase"/>
    <property type="match status" value="1"/>
</dbReference>